<evidence type="ECO:0000256" key="5">
    <source>
        <dbReference type="ARBA" id="ARBA00013950"/>
    </source>
</evidence>
<evidence type="ECO:0000256" key="3">
    <source>
        <dbReference type="ARBA" id="ARBA00004887"/>
    </source>
</evidence>
<keyword evidence="8" id="KW-0677">Repeat</keyword>
<evidence type="ECO:0000259" key="11">
    <source>
        <dbReference type="PROSITE" id="PS51177"/>
    </source>
</evidence>
<dbReference type="NCBIfam" id="NF009566">
    <property type="entry name" value="PRK13020.1"/>
    <property type="match status" value="1"/>
</dbReference>
<evidence type="ECO:0000256" key="1">
    <source>
        <dbReference type="ARBA" id="ARBA00000968"/>
    </source>
</evidence>
<protein>
    <recommendedName>
        <fullName evidence="5 9">Riboflavin synthase</fullName>
        <ecNumber evidence="4 9">2.5.1.9</ecNumber>
    </recommendedName>
</protein>
<dbReference type="CDD" id="cd00402">
    <property type="entry name" value="Riboflavin_synthase_like"/>
    <property type="match status" value="1"/>
</dbReference>
<comment type="catalytic activity">
    <reaction evidence="1">
        <text>2 6,7-dimethyl-8-(1-D-ribityl)lumazine + H(+) = 5-amino-6-(D-ribitylamino)uracil + riboflavin</text>
        <dbReference type="Rhea" id="RHEA:20772"/>
        <dbReference type="ChEBI" id="CHEBI:15378"/>
        <dbReference type="ChEBI" id="CHEBI:15934"/>
        <dbReference type="ChEBI" id="CHEBI:57986"/>
        <dbReference type="ChEBI" id="CHEBI:58201"/>
        <dbReference type="EC" id="2.5.1.9"/>
    </reaction>
</comment>
<evidence type="ECO:0000256" key="8">
    <source>
        <dbReference type="ARBA" id="ARBA00022737"/>
    </source>
</evidence>
<dbReference type="InterPro" id="IPR017938">
    <property type="entry name" value="Riboflavin_synthase-like_b-brl"/>
</dbReference>
<dbReference type="PIRSF" id="PIRSF000498">
    <property type="entry name" value="Riboflavin_syn_A"/>
    <property type="match status" value="1"/>
</dbReference>
<feature type="domain" description="Lumazine-binding" evidence="11">
    <location>
        <begin position="1"/>
        <end position="100"/>
    </location>
</feature>
<dbReference type="Proteomes" id="UP000439113">
    <property type="component" value="Unassembled WGS sequence"/>
</dbReference>
<dbReference type="PANTHER" id="PTHR21098">
    <property type="entry name" value="RIBOFLAVIN SYNTHASE ALPHA CHAIN"/>
    <property type="match status" value="1"/>
</dbReference>
<dbReference type="NCBIfam" id="TIGR00187">
    <property type="entry name" value="ribE"/>
    <property type="match status" value="1"/>
</dbReference>
<organism evidence="12 13">
    <name type="scientific">Rhodoblastus acidophilus</name>
    <name type="common">Rhodopseudomonas acidophila</name>
    <dbReference type="NCBI Taxonomy" id="1074"/>
    <lineage>
        <taxon>Bacteria</taxon>
        <taxon>Pseudomonadati</taxon>
        <taxon>Pseudomonadota</taxon>
        <taxon>Alphaproteobacteria</taxon>
        <taxon>Hyphomicrobiales</taxon>
        <taxon>Rhodoblastaceae</taxon>
        <taxon>Rhodoblastus</taxon>
    </lineage>
</organism>
<gene>
    <name evidence="12" type="ORF">GJ654_16815</name>
</gene>
<feature type="repeat" description="Lumazine-binding" evidence="10">
    <location>
        <begin position="101"/>
        <end position="197"/>
    </location>
</feature>
<feature type="repeat" description="Lumazine-binding" evidence="10">
    <location>
        <begin position="1"/>
        <end position="100"/>
    </location>
</feature>
<dbReference type="EMBL" id="WNKS01000019">
    <property type="protein sequence ID" value="MTV32649.1"/>
    <property type="molecule type" value="Genomic_DNA"/>
</dbReference>
<accession>A0A6N8DQA2</accession>
<evidence type="ECO:0000256" key="10">
    <source>
        <dbReference type="PROSITE-ProRule" id="PRU00524"/>
    </source>
</evidence>
<dbReference type="AlphaFoldDB" id="A0A6N8DQA2"/>
<dbReference type="RefSeq" id="WP_155447335.1">
    <property type="nucleotide sequence ID" value="NZ_JAOQNR010000018.1"/>
</dbReference>
<dbReference type="OrthoDB" id="9788537at2"/>
<evidence type="ECO:0000313" key="12">
    <source>
        <dbReference type="EMBL" id="MTV32649.1"/>
    </source>
</evidence>
<dbReference type="InterPro" id="IPR023366">
    <property type="entry name" value="ATP_synth_asu-like_sf"/>
</dbReference>
<evidence type="ECO:0000256" key="2">
    <source>
        <dbReference type="ARBA" id="ARBA00002803"/>
    </source>
</evidence>
<keyword evidence="6" id="KW-0686">Riboflavin biosynthesis</keyword>
<proteinExistence type="predicted"/>
<dbReference type="FunFam" id="2.40.30.20:FF:000004">
    <property type="entry name" value="Riboflavin synthase, alpha subunit"/>
    <property type="match status" value="1"/>
</dbReference>
<name>A0A6N8DQA2_RHOAC</name>
<comment type="caution">
    <text evidence="12">The sequence shown here is derived from an EMBL/GenBank/DDBJ whole genome shotgun (WGS) entry which is preliminary data.</text>
</comment>
<dbReference type="GO" id="GO:0004746">
    <property type="term" value="F:riboflavin synthase activity"/>
    <property type="evidence" value="ECO:0007669"/>
    <property type="project" value="UniProtKB-UniRule"/>
</dbReference>
<dbReference type="NCBIfam" id="NF006767">
    <property type="entry name" value="PRK09289.1"/>
    <property type="match status" value="1"/>
</dbReference>
<evidence type="ECO:0000256" key="4">
    <source>
        <dbReference type="ARBA" id="ARBA00012827"/>
    </source>
</evidence>
<dbReference type="Gene3D" id="2.40.30.20">
    <property type="match status" value="2"/>
</dbReference>
<dbReference type="InterPro" id="IPR001783">
    <property type="entry name" value="Lumazine-bd"/>
</dbReference>
<evidence type="ECO:0000256" key="7">
    <source>
        <dbReference type="ARBA" id="ARBA00022679"/>
    </source>
</evidence>
<evidence type="ECO:0000256" key="9">
    <source>
        <dbReference type="NCBIfam" id="TIGR00187"/>
    </source>
</evidence>
<dbReference type="InterPro" id="IPR026017">
    <property type="entry name" value="Lumazine-bd_dom"/>
</dbReference>
<dbReference type="GO" id="GO:0009231">
    <property type="term" value="P:riboflavin biosynthetic process"/>
    <property type="evidence" value="ECO:0007669"/>
    <property type="project" value="UniProtKB-KW"/>
</dbReference>
<sequence>MFTGLITDVGTLLSVEERGGLKRLRLASHYPAESLVLGASVAHNGVCMTLVGFGPQADGSWHEVDAAAETLAVTTAGEWKAGDRINLERALRIGDELGGHMVSGHVDGVATIVSRKDFDGMAHFEIDAPKALSKFIAEKGSVALDGTSLTVNKVSGTTFTILLIPHTLEKTNFGTRKAGDRINLEVDTMARYAARLSEAAAE</sequence>
<dbReference type="PROSITE" id="PS51177">
    <property type="entry name" value="LUMAZINE_BIND"/>
    <property type="match status" value="2"/>
</dbReference>
<evidence type="ECO:0000313" key="13">
    <source>
        <dbReference type="Proteomes" id="UP000439113"/>
    </source>
</evidence>
<keyword evidence="7 12" id="KW-0808">Transferase</keyword>
<dbReference type="SUPFAM" id="SSF63380">
    <property type="entry name" value="Riboflavin synthase domain-like"/>
    <property type="match status" value="2"/>
</dbReference>
<evidence type="ECO:0000256" key="6">
    <source>
        <dbReference type="ARBA" id="ARBA00022619"/>
    </source>
</evidence>
<comment type="function">
    <text evidence="2">Catalyzes the dismutation of two molecules of 6,7-dimethyl-8-ribityllumazine, resulting in the formation of riboflavin and 5-amino-6-(D-ribitylamino)uracil.</text>
</comment>
<dbReference type="EC" id="2.5.1.9" evidence="4 9"/>
<feature type="domain" description="Lumazine-binding" evidence="11">
    <location>
        <begin position="101"/>
        <end position="197"/>
    </location>
</feature>
<dbReference type="PANTHER" id="PTHR21098:SF12">
    <property type="entry name" value="RIBOFLAVIN SYNTHASE"/>
    <property type="match status" value="1"/>
</dbReference>
<dbReference type="Pfam" id="PF00677">
    <property type="entry name" value="Lum_binding"/>
    <property type="match status" value="2"/>
</dbReference>
<comment type="pathway">
    <text evidence="3">Cofactor biosynthesis; riboflavin biosynthesis; riboflavin from 2-hydroxy-3-oxobutyl phosphate and 5-amino-6-(D-ribitylamino)uracil: step 2/2.</text>
</comment>
<reference evidence="12 13" key="1">
    <citation type="submission" date="2019-11" db="EMBL/GenBank/DDBJ databases">
        <title>Whole-genome sequence of a Rhodoblastus acidophilus DSM 142.</title>
        <authorList>
            <person name="Kyndt J.A."/>
            <person name="Meyer T.E."/>
        </authorList>
    </citation>
    <scope>NUCLEOTIDE SEQUENCE [LARGE SCALE GENOMIC DNA]</scope>
    <source>
        <strain evidence="12 13">DSM 142</strain>
    </source>
</reference>